<dbReference type="Proteomes" id="UP000595897">
    <property type="component" value="Chromosome"/>
</dbReference>
<name>A0A7R7EKJ6_9FIRM</name>
<dbReference type="GO" id="GO:0016788">
    <property type="term" value="F:hydrolase activity, acting on ester bonds"/>
    <property type="evidence" value="ECO:0007669"/>
    <property type="project" value="InterPro"/>
</dbReference>
<keyword evidence="7" id="KW-1185">Reference proteome</keyword>
<dbReference type="AlphaFoldDB" id="A0A7R7EKJ6"/>
<protein>
    <recommendedName>
        <fullName evidence="5">Succinylglutamate desuccinylase/Aspartoacylase catalytic domain-containing protein</fullName>
    </recommendedName>
</protein>
<keyword evidence="2" id="KW-0479">Metal-binding</keyword>
<keyword evidence="3" id="KW-0378">Hydrolase</keyword>
<dbReference type="PANTHER" id="PTHR37326:SF1">
    <property type="entry name" value="BLL3975 PROTEIN"/>
    <property type="match status" value="1"/>
</dbReference>
<dbReference type="Gene3D" id="3.40.630.10">
    <property type="entry name" value="Zn peptidases"/>
    <property type="match status" value="1"/>
</dbReference>
<dbReference type="InterPro" id="IPR055438">
    <property type="entry name" value="AstE_AspA_cat"/>
</dbReference>
<feature type="domain" description="Succinylglutamate desuccinylase/Aspartoacylase catalytic" evidence="5">
    <location>
        <begin position="30"/>
        <end position="206"/>
    </location>
</feature>
<evidence type="ECO:0000256" key="4">
    <source>
        <dbReference type="ARBA" id="ARBA00022833"/>
    </source>
</evidence>
<dbReference type="PANTHER" id="PTHR37326">
    <property type="entry name" value="BLL3975 PROTEIN"/>
    <property type="match status" value="1"/>
</dbReference>
<dbReference type="Pfam" id="PF24827">
    <property type="entry name" value="AstE_AspA_cat"/>
    <property type="match status" value="1"/>
</dbReference>
<dbReference type="CDD" id="cd06253">
    <property type="entry name" value="M14_ASTE_ASPA-like"/>
    <property type="match status" value="1"/>
</dbReference>
<dbReference type="RefSeq" id="WP_271715407.1">
    <property type="nucleotide sequence ID" value="NZ_AP024169.1"/>
</dbReference>
<evidence type="ECO:0000259" key="5">
    <source>
        <dbReference type="Pfam" id="PF24827"/>
    </source>
</evidence>
<reference evidence="6 7" key="1">
    <citation type="submission" date="2020-11" db="EMBL/GenBank/DDBJ databases">
        <title>Draft genome sequencing of a Lachnospiraceae strain isolated from anoxic soil subjected to BSD treatment.</title>
        <authorList>
            <person name="Uek A."/>
            <person name="Tonouchi A."/>
        </authorList>
    </citation>
    <scope>NUCLEOTIDE SEQUENCE [LARGE SCALE GENOMIC DNA]</scope>
    <source>
        <strain evidence="6 7">TB5</strain>
    </source>
</reference>
<accession>A0A7R7EKJ6</accession>
<dbReference type="InterPro" id="IPR053138">
    <property type="entry name" value="N-alpha-Ac-DABA_deacetylase"/>
</dbReference>
<organism evidence="6 7">
    <name type="scientific">Anaeromicropila herbilytica</name>
    <dbReference type="NCBI Taxonomy" id="2785025"/>
    <lineage>
        <taxon>Bacteria</taxon>
        <taxon>Bacillati</taxon>
        <taxon>Bacillota</taxon>
        <taxon>Clostridia</taxon>
        <taxon>Lachnospirales</taxon>
        <taxon>Lachnospiraceae</taxon>
        <taxon>Anaeromicropila</taxon>
    </lineage>
</organism>
<comment type="cofactor">
    <cofactor evidence="1">
        <name>Zn(2+)</name>
        <dbReference type="ChEBI" id="CHEBI:29105"/>
    </cofactor>
</comment>
<evidence type="ECO:0000256" key="2">
    <source>
        <dbReference type="ARBA" id="ARBA00022723"/>
    </source>
</evidence>
<gene>
    <name evidence="6" type="ORF">bsdtb5_14620</name>
</gene>
<evidence type="ECO:0000256" key="3">
    <source>
        <dbReference type="ARBA" id="ARBA00022801"/>
    </source>
</evidence>
<dbReference type="KEGG" id="ahb:bsdtb5_14620"/>
<evidence type="ECO:0000313" key="7">
    <source>
        <dbReference type="Proteomes" id="UP000595897"/>
    </source>
</evidence>
<proteinExistence type="predicted"/>
<dbReference type="SUPFAM" id="SSF53187">
    <property type="entry name" value="Zn-dependent exopeptidases"/>
    <property type="match status" value="1"/>
</dbReference>
<dbReference type="EMBL" id="AP024169">
    <property type="protein sequence ID" value="BCN30167.1"/>
    <property type="molecule type" value="Genomic_DNA"/>
</dbReference>
<evidence type="ECO:0000313" key="6">
    <source>
        <dbReference type="EMBL" id="BCN30167.1"/>
    </source>
</evidence>
<evidence type="ECO:0000256" key="1">
    <source>
        <dbReference type="ARBA" id="ARBA00001947"/>
    </source>
</evidence>
<sequence length="311" mass="35310">MMKEIIYTLKSPYREDFNLYGYTFGKGDKSACIVGPTRGNEVQQLYICSQLIKILSNLEKNGSIVSGKEIFVIPSVNHFSMNIERRFWSVDNTDINRMFPGDANGETTRRIAAGIFERVKGFNYGIQFASFHTPGDFIPHVRMMETGYQSNSLANLFGLPYVVTRKPEPIDKVTLNYNWQMTNTNAFSIYTTATEQIDEKSAMQAVSSVLRFLTRMGIIKYNCHGGYIASIIEEGSLMPIRVNVSGIYRRFKNPGDEVKFGDILAEVVDPYEGEVISQIVSPTDGIIFFAHAKPLVMENCIIYRLIRRLHE</sequence>
<dbReference type="GO" id="GO:0046872">
    <property type="term" value="F:metal ion binding"/>
    <property type="evidence" value="ECO:0007669"/>
    <property type="project" value="UniProtKB-KW"/>
</dbReference>
<keyword evidence="4" id="KW-0862">Zinc</keyword>